<dbReference type="Proteomes" id="UP001295684">
    <property type="component" value="Unassembled WGS sequence"/>
</dbReference>
<keyword evidence="1" id="KW-1133">Transmembrane helix</keyword>
<organism evidence="2 3">
    <name type="scientific">Euplotes crassus</name>
    <dbReference type="NCBI Taxonomy" id="5936"/>
    <lineage>
        <taxon>Eukaryota</taxon>
        <taxon>Sar</taxon>
        <taxon>Alveolata</taxon>
        <taxon>Ciliophora</taxon>
        <taxon>Intramacronucleata</taxon>
        <taxon>Spirotrichea</taxon>
        <taxon>Hypotrichia</taxon>
        <taxon>Euplotida</taxon>
        <taxon>Euplotidae</taxon>
        <taxon>Moneuplotes</taxon>
    </lineage>
</organism>
<keyword evidence="1" id="KW-0812">Transmembrane</keyword>
<dbReference type="AlphaFoldDB" id="A0AAD1XJU3"/>
<feature type="transmembrane region" description="Helical" evidence="1">
    <location>
        <begin position="52"/>
        <end position="72"/>
    </location>
</feature>
<feature type="transmembrane region" description="Helical" evidence="1">
    <location>
        <begin position="84"/>
        <end position="101"/>
    </location>
</feature>
<accession>A0AAD1XJU3</accession>
<reference evidence="2" key="1">
    <citation type="submission" date="2023-07" db="EMBL/GenBank/DDBJ databases">
        <authorList>
            <consortium name="AG Swart"/>
            <person name="Singh M."/>
            <person name="Singh A."/>
            <person name="Seah K."/>
            <person name="Emmerich C."/>
        </authorList>
    </citation>
    <scope>NUCLEOTIDE SEQUENCE</scope>
    <source>
        <strain evidence="2">DP1</strain>
    </source>
</reference>
<keyword evidence="1" id="KW-0472">Membrane</keyword>
<sequence>MLNERYRLFTHDLKFVIPVRDQQILKSKVLLLQLSHFHLQLLEVQFPSVPCFLRSLPAALFSLLFFTHLLVLIDREWVCRRGMAAAFIAIGWFLGFLFSLFRPAGEGAEEHICRGVILVHSCKSN</sequence>
<gene>
    <name evidence="2" type="ORF">ECRASSUSDP1_LOCUS15390</name>
</gene>
<keyword evidence="3" id="KW-1185">Reference proteome</keyword>
<dbReference type="EMBL" id="CAMPGE010015416">
    <property type="protein sequence ID" value="CAI2374040.1"/>
    <property type="molecule type" value="Genomic_DNA"/>
</dbReference>
<proteinExistence type="predicted"/>
<evidence type="ECO:0000256" key="1">
    <source>
        <dbReference type="SAM" id="Phobius"/>
    </source>
</evidence>
<evidence type="ECO:0000313" key="3">
    <source>
        <dbReference type="Proteomes" id="UP001295684"/>
    </source>
</evidence>
<protein>
    <submittedName>
        <fullName evidence="2">Uncharacterized protein</fullName>
    </submittedName>
</protein>
<evidence type="ECO:0000313" key="2">
    <source>
        <dbReference type="EMBL" id="CAI2374040.1"/>
    </source>
</evidence>
<comment type="caution">
    <text evidence="2">The sequence shown here is derived from an EMBL/GenBank/DDBJ whole genome shotgun (WGS) entry which is preliminary data.</text>
</comment>
<name>A0AAD1XJU3_EUPCR</name>